<dbReference type="GO" id="GO:0045197">
    <property type="term" value="P:establishment or maintenance of epithelial cell apical/basal polarity"/>
    <property type="evidence" value="ECO:0007669"/>
    <property type="project" value="TreeGrafter"/>
</dbReference>
<dbReference type="PROSITE" id="PS50026">
    <property type="entry name" value="EGF_3"/>
    <property type="match status" value="2"/>
</dbReference>
<dbReference type="GO" id="GO:0032991">
    <property type="term" value="C:protein-containing complex"/>
    <property type="evidence" value="ECO:0007669"/>
    <property type="project" value="TreeGrafter"/>
</dbReference>
<dbReference type="InterPro" id="IPR051022">
    <property type="entry name" value="Notch_Cell-Fate_Det"/>
</dbReference>
<evidence type="ECO:0000256" key="3">
    <source>
        <dbReference type="ARBA" id="ARBA00022737"/>
    </source>
</evidence>
<dbReference type="FunFam" id="2.10.25.10:FF:000851">
    <property type="entry name" value="Slit homolog 1 protein"/>
    <property type="match status" value="1"/>
</dbReference>
<dbReference type="PROSITE" id="PS01186">
    <property type="entry name" value="EGF_2"/>
    <property type="match status" value="2"/>
</dbReference>
<dbReference type="InterPro" id="IPR013032">
    <property type="entry name" value="EGF-like_CS"/>
</dbReference>
<dbReference type="Gene3D" id="2.10.25.10">
    <property type="entry name" value="Laminin"/>
    <property type="match status" value="2"/>
</dbReference>
<dbReference type="PANTHER" id="PTHR24049">
    <property type="entry name" value="CRUMBS FAMILY MEMBER"/>
    <property type="match status" value="1"/>
</dbReference>
<evidence type="ECO:0000256" key="5">
    <source>
        <dbReference type="PROSITE-ProRule" id="PRU00076"/>
    </source>
</evidence>
<evidence type="ECO:0000256" key="1">
    <source>
        <dbReference type="ARBA" id="ARBA00022536"/>
    </source>
</evidence>
<gene>
    <name evidence="7" type="ORF">ANCDUO_11641</name>
</gene>
<dbReference type="SMART" id="SM00179">
    <property type="entry name" value="EGF_CA"/>
    <property type="match status" value="3"/>
</dbReference>
<evidence type="ECO:0000313" key="8">
    <source>
        <dbReference type="Proteomes" id="UP000054047"/>
    </source>
</evidence>
<dbReference type="Proteomes" id="UP000054047">
    <property type="component" value="Unassembled WGS sequence"/>
</dbReference>
<evidence type="ECO:0000256" key="4">
    <source>
        <dbReference type="ARBA" id="ARBA00023157"/>
    </source>
</evidence>
<proteinExistence type="predicted"/>
<evidence type="ECO:0000256" key="2">
    <source>
        <dbReference type="ARBA" id="ARBA00022729"/>
    </source>
</evidence>
<dbReference type="EMBL" id="KN733455">
    <property type="protein sequence ID" value="KIH58158.1"/>
    <property type="molecule type" value="Genomic_DNA"/>
</dbReference>
<dbReference type="SMART" id="SM00181">
    <property type="entry name" value="EGF"/>
    <property type="match status" value="2"/>
</dbReference>
<dbReference type="Pfam" id="PF00008">
    <property type="entry name" value="EGF"/>
    <property type="match status" value="1"/>
</dbReference>
<protein>
    <submittedName>
        <fullName evidence="7">EGF-like domain protein</fullName>
    </submittedName>
</protein>
<feature type="disulfide bond" evidence="5">
    <location>
        <begin position="92"/>
        <end position="101"/>
    </location>
</feature>
<dbReference type="SUPFAM" id="SSF57196">
    <property type="entry name" value="EGF/Laminin"/>
    <property type="match status" value="2"/>
</dbReference>
<dbReference type="Pfam" id="PF12661">
    <property type="entry name" value="hEGF"/>
    <property type="match status" value="1"/>
</dbReference>
<dbReference type="PANTHER" id="PTHR24049:SF22">
    <property type="entry name" value="DROSOPHILA CRUMBS HOMOLOG"/>
    <property type="match status" value="1"/>
</dbReference>
<dbReference type="GO" id="GO:0005886">
    <property type="term" value="C:plasma membrane"/>
    <property type="evidence" value="ECO:0007669"/>
    <property type="project" value="TreeGrafter"/>
</dbReference>
<reference evidence="7 8" key="1">
    <citation type="submission" date="2013-12" db="EMBL/GenBank/DDBJ databases">
        <title>Draft genome of the parsitic nematode Ancylostoma duodenale.</title>
        <authorList>
            <person name="Mitreva M."/>
        </authorList>
    </citation>
    <scope>NUCLEOTIDE SEQUENCE [LARGE SCALE GENOMIC DNA]</scope>
    <source>
        <strain evidence="7 8">Zhejiang</strain>
    </source>
</reference>
<dbReference type="InterPro" id="IPR000742">
    <property type="entry name" value="EGF"/>
</dbReference>
<keyword evidence="2" id="KW-0732">Signal</keyword>
<organism evidence="7 8">
    <name type="scientific">Ancylostoma duodenale</name>
    <dbReference type="NCBI Taxonomy" id="51022"/>
    <lineage>
        <taxon>Eukaryota</taxon>
        <taxon>Metazoa</taxon>
        <taxon>Ecdysozoa</taxon>
        <taxon>Nematoda</taxon>
        <taxon>Chromadorea</taxon>
        <taxon>Rhabditida</taxon>
        <taxon>Rhabditina</taxon>
        <taxon>Rhabditomorpha</taxon>
        <taxon>Strongyloidea</taxon>
        <taxon>Ancylostomatidae</taxon>
        <taxon>Ancylostomatinae</taxon>
        <taxon>Ancylostoma</taxon>
    </lineage>
</organism>
<sequence length="197" mass="21366">MKPLQLFRLLLFQDLTRFPSAIPVDTTELFLDSNAMDKIPIDQISRLNNLVKLCGGVVPASLSAKCNACVTAPCKNGARCETTSGRDYRCHCAAGFHGKDCENEIDACYGHPCLNNAVCKVIQEGCFTCVCPKGFRGDYCEVNIDDCEKNKCQNGARCIDLLDRTSHRKSVPGVSVCLDLPVGIVPRTSTTVAITSA</sequence>
<dbReference type="FunFam" id="2.10.25.10:FF:000063">
    <property type="entry name" value="Slit guidance ligand 2"/>
    <property type="match status" value="1"/>
</dbReference>
<comment type="caution">
    <text evidence="5">Lacks conserved residue(s) required for the propagation of feature annotation.</text>
</comment>
<evidence type="ECO:0000259" key="6">
    <source>
        <dbReference type="PROSITE" id="PS50026"/>
    </source>
</evidence>
<keyword evidence="8" id="KW-1185">Reference proteome</keyword>
<keyword evidence="4 5" id="KW-1015">Disulfide bond</keyword>
<keyword evidence="1 5" id="KW-0245">EGF-like domain</keyword>
<keyword evidence="3" id="KW-0677">Repeat</keyword>
<dbReference type="GO" id="GO:0005509">
    <property type="term" value="F:calcium ion binding"/>
    <property type="evidence" value="ECO:0007669"/>
    <property type="project" value="InterPro"/>
</dbReference>
<feature type="domain" description="EGF-like" evidence="6">
    <location>
        <begin position="104"/>
        <end position="141"/>
    </location>
</feature>
<dbReference type="PROSITE" id="PS00022">
    <property type="entry name" value="EGF_1"/>
    <property type="match status" value="2"/>
</dbReference>
<dbReference type="InterPro" id="IPR001881">
    <property type="entry name" value="EGF-like_Ca-bd_dom"/>
</dbReference>
<evidence type="ECO:0000313" key="7">
    <source>
        <dbReference type="EMBL" id="KIH58158.1"/>
    </source>
</evidence>
<feature type="disulfide bond" evidence="5">
    <location>
        <begin position="131"/>
        <end position="140"/>
    </location>
</feature>
<dbReference type="OrthoDB" id="283575at2759"/>
<dbReference type="CDD" id="cd00054">
    <property type="entry name" value="EGF_CA"/>
    <property type="match status" value="1"/>
</dbReference>
<dbReference type="GO" id="GO:0007157">
    <property type="term" value="P:heterophilic cell-cell adhesion via plasma membrane cell adhesion molecules"/>
    <property type="evidence" value="ECO:0007669"/>
    <property type="project" value="TreeGrafter"/>
</dbReference>
<name>A0A0C2CN71_9BILA</name>
<dbReference type="AlphaFoldDB" id="A0A0C2CN71"/>
<feature type="domain" description="EGF-like" evidence="6">
    <location>
        <begin position="67"/>
        <end position="102"/>
    </location>
</feature>
<accession>A0A0C2CN71</accession>